<evidence type="ECO:0000313" key="1">
    <source>
        <dbReference type="EMBL" id="KAH7916584.1"/>
    </source>
</evidence>
<gene>
    <name evidence="1" type="ORF">BJ138DRAFT_1139389</name>
</gene>
<reference evidence="1" key="1">
    <citation type="journal article" date="2021" name="New Phytol.">
        <title>Evolutionary innovations through gain and loss of genes in the ectomycorrhizal Boletales.</title>
        <authorList>
            <person name="Wu G."/>
            <person name="Miyauchi S."/>
            <person name="Morin E."/>
            <person name="Kuo A."/>
            <person name="Drula E."/>
            <person name="Varga T."/>
            <person name="Kohler A."/>
            <person name="Feng B."/>
            <person name="Cao Y."/>
            <person name="Lipzen A."/>
            <person name="Daum C."/>
            <person name="Hundley H."/>
            <person name="Pangilinan J."/>
            <person name="Johnson J."/>
            <person name="Barry K."/>
            <person name="LaButti K."/>
            <person name="Ng V."/>
            <person name="Ahrendt S."/>
            <person name="Min B."/>
            <person name="Choi I.G."/>
            <person name="Park H."/>
            <person name="Plett J.M."/>
            <person name="Magnuson J."/>
            <person name="Spatafora J.W."/>
            <person name="Nagy L.G."/>
            <person name="Henrissat B."/>
            <person name="Grigoriev I.V."/>
            <person name="Yang Z.L."/>
            <person name="Xu J."/>
            <person name="Martin F.M."/>
        </authorList>
    </citation>
    <scope>NUCLEOTIDE SEQUENCE</scope>
    <source>
        <strain evidence="1">ATCC 28755</strain>
    </source>
</reference>
<dbReference type="Proteomes" id="UP000790377">
    <property type="component" value="Unassembled WGS sequence"/>
</dbReference>
<sequence>MFIRLSALISLAIIAATLPLAHLEDTDPVGSLTAVPKHHGPDGELFARTVREDCGCEDGNSVAGGDDSPANGLLLGVVAGNLTGGPVDATPAGGIVDNNPKAGLDPTGSPSTGPSSADGLLGGGLLGGGLPGGLGGVGSVLTSDGTDTTAGALGVPAVGGTLGGGQSGIPSTPTTILETRSTTVLFTQPTASSKPASTSSSGEMSASQCNTGPIQCCESMKSANDESIQGLLGKLNIAPDSIIGQVGLQCTPITGALTGSGATCSQEPVCCTNNNYNGFVNVGCSPVNLNL</sequence>
<organism evidence="1 2">
    <name type="scientific">Hygrophoropsis aurantiaca</name>
    <dbReference type="NCBI Taxonomy" id="72124"/>
    <lineage>
        <taxon>Eukaryota</taxon>
        <taxon>Fungi</taxon>
        <taxon>Dikarya</taxon>
        <taxon>Basidiomycota</taxon>
        <taxon>Agaricomycotina</taxon>
        <taxon>Agaricomycetes</taxon>
        <taxon>Agaricomycetidae</taxon>
        <taxon>Boletales</taxon>
        <taxon>Coniophorineae</taxon>
        <taxon>Hygrophoropsidaceae</taxon>
        <taxon>Hygrophoropsis</taxon>
    </lineage>
</organism>
<keyword evidence="2" id="KW-1185">Reference proteome</keyword>
<accession>A0ACB8ATS8</accession>
<comment type="caution">
    <text evidence="1">The sequence shown here is derived from an EMBL/GenBank/DDBJ whole genome shotgun (WGS) entry which is preliminary data.</text>
</comment>
<dbReference type="EMBL" id="MU267590">
    <property type="protein sequence ID" value="KAH7916584.1"/>
    <property type="molecule type" value="Genomic_DNA"/>
</dbReference>
<name>A0ACB8ATS8_9AGAM</name>
<evidence type="ECO:0000313" key="2">
    <source>
        <dbReference type="Proteomes" id="UP000790377"/>
    </source>
</evidence>
<protein>
    <submittedName>
        <fullName evidence="1">Fungal hydrophobin-domain-containing protein</fullName>
    </submittedName>
</protein>
<proteinExistence type="predicted"/>